<feature type="region of interest" description="Disordered" evidence="4">
    <location>
        <begin position="755"/>
        <end position="782"/>
    </location>
</feature>
<dbReference type="PROSITE" id="PS50172">
    <property type="entry name" value="BRCT"/>
    <property type="match status" value="2"/>
</dbReference>
<feature type="compositionally biased region" description="Basic and acidic residues" evidence="4">
    <location>
        <begin position="1"/>
        <end position="23"/>
    </location>
</feature>
<dbReference type="GO" id="GO:0042393">
    <property type="term" value="F:histone binding"/>
    <property type="evidence" value="ECO:0007669"/>
    <property type="project" value="TreeGrafter"/>
</dbReference>
<evidence type="ECO:0000256" key="3">
    <source>
        <dbReference type="ARBA" id="ARBA00023242"/>
    </source>
</evidence>
<dbReference type="Gene3D" id="3.40.50.10190">
    <property type="entry name" value="BRCT domain"/>
    <property type="match status" value="2"/>
</dbReference>
<dbReference type="PANTHER" id="PTHR15321">
    <property type="entry name" value="TUMOR SUPPRESSOR P53-BINDING PROTEIN 1"/>
    <property type="match status" value="1"/>
</dbReference>
<keyword evidence="7" id="KW-1185">Reference proteome</keyword>
<feature type="compositionally biased region" description="Low complexity" evidence="4">
    <location>
        <begin position="898"/>
        <end position="919"/>
    </location>
</feature>
<dbReference type="Proteomes" id="UP000683360">
    <property type="component" value="Unassembled WGS sequence"/>
</dbReference>
<feature type="compositionally biased region" description="Polar residues" evidence="4">
    <location>
        <begin position="375"/>
        <end position="419"/>
    </location>
</feature>
<feature type="compositionally biased region" description="Low complexity" evidence="4">
    <location>
        <begin position="530"/>
        <end position="547"/>
    </location>
</feature>
<dbReference type="Pfam" id="PF16589">
    <property type="entry name" value="BRCT_2"/>
    <property type="match status" value="1"/>
</dbReference>
<dbReference type="InterPro" id="IPR047249">
    <property type="entry name" value="BRCT_p53bp1-like_rpt1"/>
</dbReference>
<feature type="region of interest" description="Disordered" evidence="4">
    <location>
        <begin position="1191"/>
        <end position="1304"/>
    </location>
</feature>
<name>A0A8S3UWE5_MYTED</name>
<feature type="region of interest" description="Disordered" evidence="4">
    <location>
        <begin position="885"/>
        <end position="919"/>
    </location>
</feature>
<reference evidence="6" key="1">
    <citation type="submission" date="2021-03" db="EMBL/GenBank/DDBJ databases">
        <authorList>
            <person name="Bekaert M."/>
        </authorList>
    </citation>
    <scope>NUCLEOTIDE SEQUENCE</scope>
</reference>
<feature type="compositionally biased region" description="Basic residues" evidence="4">
    <location>
        <begin position="647"/>
        <end position="666"/>
    </location>
</feature>
<dbReference type="OrthoDB" id="129353at2759"/>
<dbReference type="CDD" id="cd17724">
    <property type="entry name" value="BRCT_p53bp1_rpt2"/>
    <property type="match status" value="1"/>
</dbReference>
<evidence type="ECO:0000256" key="1">
    <source>
        <dbReference type="ARBA" id="ARBA00004123"/>
    </source>
</evidence>
<dbReference type="Pfam" id="PF09038">
    <property type="entry name" value="53-BP1_Tudor"/>
    <property type="match status" value="1"/>
</dbReference>
<dbReference type="InterPro" id="IPR047250">
    <property type="entry name" value="BRCT_p53bp1-like_rpt2"/>
</dbReference>
<evidence type="ECO:0000313" key="7">
    <source>
        <dbReference type="Proteomes" id="UP000683360"/>
    </source>
</evidence>
<feature type="compositionally biased region" description="Basic residues" evidence="4">
    <location>
        <begin position="1290"/>
        <end position="1300"/>
    </location>
</feature>
<feature type="compositionally biased region" description="Polar residues" evidence="4">
    <location>
        <begin position="221"/>
        <end position="231"/>
    </location>
</feature>
<evidence type="ECO:0000313" key="6">
    <source>
        <dbReference type="EMBL" id="CAG2248525.1"/>
    </source>
</evidence>
<dbReference type="SUPFAM" id="SSF52113">
    <property type="entry name" value="BRCT domain"/>
    <property type="match status" value="2"/>
</dbReference>
<feature type="region of interest" description="Disordered" evidence="4">
    <location>
        <begin position="126"/>
        <end position="168"/>
    </location>
</feature>
<feature type="compositionally biased region" description="Polar residues" evidence="4">
    <location>
        <begin position="1042"/>
        <end position="1054"/>
    </location>
</feature>
<proteinExistence type="predicted"/>
<dbReference type="EMBL" id="CAJPWZ010002942">
    <property type="protein sequence ID" value="CAG2248525.1"/>
    <property type="molecule type" value="Genomic_DNA"/>
</dbReference>
<comment type="caution">
    <text evidence="6">The sequence shown here is derived from an EMBL/GenBank/DDBJ whole genome shotgun (WGS) entry which is preliminary data.</text>
</comment>
<feature type="compositionally biased region" description="Basic and acidic residues" evidence="4">
    <location>
        <begin position="312"/>
        <end position="336"/>
    </location>
</feature>
<feature type="domain" description="BRCT" evidence="5">
    <location>
        <begin position="1448"/>
        <end position="1540"/>
    </location>
</feature>
<feature type="region of interest" description="Disordered" evidence="4">
    <location>
        <begin position="496"/>
        <end position="560"/>
    </location>
</feature>
<comment type="subcellular location">
    <subcellularLocation>
        <location evidence="1">Nucleus</location>
    </subcellularLocation>
</comment>
<dbReference type="CDD" id="cd17745">
    <property type="entry name" value="BRCT_p53bp1_rpt1"/>
    <property type="match status" value="1"/>
</dbReference>
<feature type="compositionally biased region" description="Polar residues" evidence="4">
    <location>
        <begin position="678"/>
        <end position="692"/>
    </location>
</feature>
<feature type="region of interest" description="Disordered" evidence="4">
    <location>
        <begin position="632"/>
        <end position="701"/>
    </location>
</feature>
<dbReference type="InterPro" id="IPR014722">
    <property type="entry name" value="Rib_uL2_dom2"/>
</dbReference>
<accession>A0A8S3UWE5</accession>
<feature type="compositionally biased region" description="Polar residues" evidence="4">
    <location>
        <begin position="252"/>
        <end position="266"/>
    </location>
</feature>
<feature type="region of interest" description="Disordered" evidence="4">
    <location>
        <begin position="1032"/>
        <end position="1054"/>
    </location>
</feature>
<evidence type="ECO:0000256" key="2">
    <source>
        <dbReference type="ARBA" id="ARBA00022763"/>
    </source>
</evidence>
<feature type="compositionally biased region" description="Basic and acidic residues" evidence="4">
    <location>
        <begin position="496"/>
        <end position="519"/>
    </location>
</feature>
<feature type="compositionally biased region" description="Low complexity" evidence="4">
    <location>
        <begin position="757"/>
        <end position="767"/>
    </location>
</feature>
<keyword evidence="2" id="KW-0227">DNA damage</keyword>
<dbReference type="PANTHER" id="PTHR15321:SF3">
    <property type="entry name" value="TP53-BINDING PROTEIN 1"/>
    <property type="match status" value="1"/>
</dbReference>
<dbReference type="InterPro" id="IPR001357">
    <property type="entry name" value="BRCT_dom"/>
</dbReference>
<evidence type="ECO:0000256" key="4">
    <source>
        <dbReference type="SAM" id="MobiDB-lite"/>
    </source>
</evidence>
<feature type="compositionally biased region" description="Basic and acidic residues" evidence="4">
    <location>
        <begin position="268"/>
        <end position="301"/>
    </location>
</feature>
<dbReference type="SMART" id="SM00292">
    <property type="entry name" value="BRCT"/>
    <property type="match status" value="2"/>
</dbReference>
<feature type="compositionally biased region" description="Polar residues" evidence="4">
    <location>
        <begin position="887"/>
        <end position="897"/>
    </location>
</feature>
<gene>
    <name evidence="6" type="ORF">MEDL_60363</name>
</gene>
<dbReference type="InterPro" id="IPR047252">
    <property type="entry name" value="TP53BP1-like"/>
</dbReference>
<dbReference type="GO" id="GO:0000077">
    <property type="term" value="P:DNA damage checkpoint signaling"/>
    <property type="evidence" value="ECO:0007669"/>
    <property type="project" value="TreeGrafter"/>
</dbReference>
<dbReference type="GO" id="GO:0005634">
    <property type="term" value="C:nucleus"/>
    <property type="evidence" value="ECO:0007669"/>
    <property type="project" value="UniProtKB-SubCell"/>
</dbReference>
<evidence type="ECO:0000259" key="5">
    <source>
        <dbReference type="PROSITE" id="PS50172"/>
    </source>
</evidence>
<feature type="domain" description="BRCT" evidence="5">
    <location>
        <begin position="1304"/>
        <end position="1432"/>
    </location>
</feature>
<keyword evidence="3" id="KW-0539">Nucleus</keyword>
<organism evidence="6 7">
    <name type="scientific">Mytilus edulis</name>
    <name type="common">Blue mussel</name>
    <dbReference type="NCBI Taxonomy" id="6550"/>
    <lineage>
        <taxon>Eukaryota</taxon>
        <taxon>Metazoa</taxon>
        <taxon>Spiralia</taxon>
        <taxon>Lophotrochozoa</taxon>
        <taxon>Mollusca</taxon>
        <taxon>Bivalvia</taxon>
        <taxon>Autobranchia</taxon>
        <taxon>Pteriomorphia</taxon>
        <taxon>Mytilida</taxon>
        <taxon>Mytiloidea</taxon>
        <taxon>Mytilidae</taxon>
        <taxon>Mytilinae</taxon>
        <taxon>Mytilus</taxon>
    </lineage>
</organism>
<dbReference type="Pfam" id="PF18428">
    <property type="entry name" value="BRCT_3"/>
    <property type="match status" value="1"/>
</dbReference>
<feature type="compositionally biased region" description="Polar residues" evidence="4">
    <location>
        <begin position="1276"/>
        <end position="1289"/>
    </location>
</feature>
<dbReference type="GO" id="GO:0045944">
    <property type="term" value="P:positive regulation of transcription by RNA polymerase II"/>
    <property type="evidence" value="ECO:0007669"/>
    <property type="project" value="TreeGrafter"/>
</dbReference>
<feature type="region of interest" description="Disordered" evidence="4">
    <location>
        <begin position="1"/>
        <end position="54"/>
    </location>
</feature>
<sequence>MEVTVIERKAESSKGVEREEKSDSGSSITSSSKQDLGKYATAEMSHSQGAKLRGHVFPKSIDPSEVDLFPDDEVITATPAEHIGSLHLSQPMLVPETVDDEIFAVSPSQDNFPHIIPDSPTNVYNEAEEEYDPTAEQTLSDQNVDFNGTVVRNISQKSNKSRSATQESFHLHFSCTEYSPKQTEEEEASVQVLEKSEDVIVISQDGEQEDQGLSQEFMLHLSQSQSTQRGSKSTDSKSECSEGQHDQEEDMVTQTPQEFPRQQTSAEYEEKFKSQKEENISSQKTDKPLAKELKVVHKGPDVHLGSEQSPQEDNRTDVFRKIKSSDKSTSRYQIHDDSDEEVSFKTAEGKEEKGNDKNLDEEKEDTPPKLKMIRTISSEVTSTGYQGSIESLQSSAHLRDTSAQPGDTTSQSGDTTAQPGDTDDHTRDTTVQQGDTIVQHEENISTYSVHTNLHPAGDASSHPNDSMQDVDKTQSYDTEKYLKIVENTKDNSEILTTEKDVFAHNEPTVDKDKNADVDNKNLQNEDVSRKSPQVSPQKTPSQSSSTQEGQLKNVKKNSKTVTVKTAKSFKEINPNVRNNGSGRETCNKEPEISLTGAQHDPYEFHGSQSQITEDIEMKKPDESKVNPVEYYRTRKIPTQHVETPPSSRKRKRKVHKKTGLKTKPARKASTEHHVCFSSPVTESLTTPPSQSISAKNLSSLSEKSESCKYRADLGSIPTRTGQQISSIYSPPRDRIEEDFQNPNIPVTLLKEPIVAEQQQQQTPTTSTEMGPPTSVPLSARSPTSLTVVSSLSTVTTPSTTTGMLTRTETLVLPESGSQLEPGQDIQDDIRIKTVTTTLVTYKIVETVEKIKFKNGTVKVLSQHTEKIPIKTLQKKTETTEEYIMSPMSPSKTNSTVTSGDLGDISSSLSRSGSSGPNSLDVNRLGSCGSEVVVSQSLESAVSRNVLLLREPVTASPRDIHHVSGSETYSPLEVSSIHRDVDRRLSSENLFTSPDTSKGEEEVKRIETGSLSDAITCAQRKIVTETVPRSGEESEPLFILPKPTTTGSSAESNEISPEIPYQDQAVSTTKPDKVEVTSKEIDARIMAKWKDTQNFYRYKVRFDDGDVLVIKGCDILLIDKLPVSQPVMVLSKDGYFYPGTITEETEKGNVIQYTVLQGNGQSAKFRSSQVILSEDQAACLIADLQCRLGDQSEDTEEPTAHNANVSLENLVMGKRRKESRYEQLNMSTEEPTPGPSSIKKSKTPFSPTPGKRKKISGPSTSTPRVAKRRKIAEDAATESTTPPSGDTSPISHRRSPRKGKGPAKLPQKLFQGMYFMFTQVKKTTNIVAREKEMLRDSALETSAEESGPDDEEKVPFDKDFLKSQITREGGIILDKINSSFLQNKSSVFLISNSYVRTVKYFQTLAAGYPCVSHRWILDSVSQQTLLDYKSYMLQAGISIEKKKKVEWNAHRGDLKDMTIMLEGENLAEWSNILEIAGANIVKKLHSRRATDEIVQVVVTDNSCKPQILRSARTLKIPVVSTEWLIQCLINGHLMDFTGHPMYDYDYIDSQVI</sequence>
<feature type="compositionally biased region" description="Polar residues" evidence="4">
    <location>
        <begin position="135"/>
        <end position="168"/>
    </location>
</feature>
<feature type="compositionally biased region" description="Basic and acidic residues" evidence="4">
    <location>
        <begin position="232"/>
        <end position="246"/>
    </location>
</feature>
<dbReference type="Gene3D" id="2.30.30.30">
    <property type="match status" value="1"/>
</dbReference>
<dbReference type="InterPro" id="IPR036420">
    <property type="entry name" value="BRCT_dom_sf"/>
</dbReference>
<feature type="region of interest" description="Disordered" evidence="4">
    <location>
        <begin position="201"/>
        <end position="474"/>
    </location>
</feature>
<protein>
    <submittedName>
        <fullName evidence="6">TP53BP1</fullName>
    </submittedName>
</protein>
<feature type="compositionally biased region" description="Basic and acidic residues" evidence="4">
    <location>
        <begin position="347"/>
        <end position="368"/>
    </location>
</feature>
<dbReference type="InterPro" id="IPR015125">
    <property type="entry name" value="53-BP1_Tudor"/>
</dbReference>